<evidence type="ECO:0000313" key="6">
    <source>
        <dbReference type="EMBL" id="OIQ50845.1"/>
    </source>
</evidence>
<dbReference type="Gene3D" id="3.30.70.20">
    <property type="match status" value="2"/>
</dbReference>
<feature type="domain" description="4Fe-4S ferredoxin-type" evidence="5">
    <location>
        <begin position="5"/>
        <end position="34"/>
    </location>
</feature>
<dbReference type="PANTHER" id="PTHR43177:SF9">
    <property type="entry name" value="PROTEIN NRFC"/>
    <property type="match status" value="1"/>
</dbReference>
<dbReference type="PROSITE" id="PS51379">
    <property type="entry name" value="4FE4S_FER_2"/>
    <property type="match status" value="3"/>
</dbReference>
<keyword evidence="3" id="KW-0408">Iron</keyword>
<keyword evidence="7" id="KW-1185">Reference proteome</keyword>
<comment type="caution">
    <text evidence="6">The sequence shown here is derived from an EMBL/GenBank/DDBJ whole genome shotgun (WGS) entry which is preliminary data.</text>
</comment>
<dbReference type="GO" id="GO:0046872">
    <property type="term" value="F:metal ion binding"/>
    <property type="evidence" value="ECO:0007669"/>
    <property type="project" value="UniProtKB-KW"/>
</dbReference>
<dbReference type="OrthoDB" id="9789030at2"/>
<dbReference type="InterPro" id="IPR050954">
    <property type="entry name" value="ET_IronSulfur_Cluster-Binding"/>
</dbReference>
<evidence type="ECO:0000313" key="7">
    <source>
        <dbReference type="Proteomes" id="UP000181901"/>
    </source>
</evidence>
<name>A0A1J5MWA1_9BACT</name>
<protein>
    <submittedName>
        <fullName evidence="6">Anaerobic dimethyl sulfoxide reductase chain B</fullName>
    </submittedName>
</protein>
<proteinExistence type="predicted"/>
<feature type="domain" description="4Fe-4S ferredoxin-type" evidence="5">
    <location>
        <begin position="83"/>
        <end position="112"/>
    </location>
</feature>
<keyword evidence="2" id="KW-0479">Metal-binding</keyword>
<dbReference type="PANTHER" id="PTHR43177">
    <property type="entry name" value="PROTEIN NRFC"/>
    <property type="match status" value="1"/>
</dbReference>
<dbReference type="SUPFAM" id="SSF54862">
    <property type="entry name" value="4Fe-4S ferredoxins"/>
    <property type="match status" value="1"/>
</dbReference>
<dbReference type="PROSITE" id="PS00198">
    <property type="entry name" value="4FE4S_FER_1"/>
    <property type="match status" value="1"/>
</dbReference>
<keyword evidence="1" id="KW-0004">4Fe-4S</keyword>
<accession>A0A1J5MWA1</accession>
<gene>
    <name evidence="6" type="primary">dmsB</name>
    <name evidence="6" type="ORF">BerOc1_02787</name>
</gene>
<dbReference type="Pfam" id="PF13247">
    <property type="entry name" value="Fer4_11"/>
    <property type="match status" value="1"/>
</dbReference>
<evidence type="ECO:0000256" key="2">
    <source>
        <dbReference type="ARBA" id="ARBA00022723"/>
    </source>
</evidence>
<dbReference type="Pfam" id="PF12800">
    <property type="entry name" value="Fer4_4"/>
    <property type="match status" value="1"/>
</dbReference>
<evidence type="ECO:0000256" key="4">
    <source>
        <dbReference type="ARBA" id="ARBA00023014"/>
    </source>
</evidence>
<feature type="domain" description="4Fe-4S ferredoxin-type" evidence="5">
    <location>
        <begin position="51"/>
        <end position="81"/>
    </location>
</feature>
<organism evidence="6 7">
    <name type="scientific">Pseudodesulfovibrio hydrargyri</name>
    <dbReference type="NCBI Taxonomy" id="2125990"/>
    <lineage>
        <taxon>Bacteria</taxon>
        <taxon>Pseudomonadati</taxon>
        <taxon>Thermodesulfobacteriota</taxon>
        <taxon>Desulfovibrionia</taxon>
        <taxon>Desulfovibrionales</taxon>
        <taxon>Desulfovibrionaceae</taxon>
    </lineage>
</organism>
<sequence>MKKQYAFLVDTERCIGCFTCAMACRNYYHQVEGVVWRQVHPLSEEIYPHRERAFLSLSCNHCENPACLNVCPVEAYTKREEDGVVVHHQEKCIGCGNCIRSCPYGAPKYNPVEKRAEKCSLCHERLDAGLDPACVQACPTDALQLVDLAEFERTNEVQYPAGYPRMEGLNPSTRFVLPKTPKMVRR</sequence>
<reference evidence="6 7" key="1">
    <citation type="submission" date="2015-09" db="EMBL/GenBank/DDBJ databases">
        <title>Genome of Desulfovibrio dechloracetivorans BerOc1, a mercury methylating strain isolated from highly hydrocarbons and metals contaminated coastal sediments.</title>
        <authorList>
            <person name="Goni Urriza M."/>
            <person name="Gassie C."/>
            <person name="Bouchez O."/>
            <person name="Klopp C."/>
            <person name="Ranchou-Peyruse A."/>
            <person name="Remy G."/>
        </authorList>
    </citation>
    <scope>NUCLEOTIDE SEQUENCE [LARGE SCALE GENOMIC DNA]</scope>
    <source>
        <strain evidence="6 7">BerOc1</strain>
    </source>
</reference>
<evidence type="ECO:0000256" key="3">
    <source>
        <dbReference type="ARBA" id="ARBA00023004"/>
    </source>
</evidence>
<dbReference type="GO" id="GO:0051539">
    <property type="term" value="F:4 iron, 4 sulfur cluster binding"/>
    <property type="evidence" value="ECO:0007669"/>
    <property type="project" value="UniProtKB-KW"/>
</dbReference>
<evidence type="ECO:0000259" key="5">
    <source>
        <dbReference type="PROSITE" id="PS51379"/>
    </source>
</evidence>
<dbReference type="Proteomes" id="UP000181901">
    <property type="component" value="Unassembled WGS sequence"/>
</dbReference>
<dbReference type="RefSeq" id="WP_071546247.1">
    <property type="nucleotide sequence ID" value="NZ_LKAQ01000004.1"/>
</dbReference>
<dbReference type="InterPro" id="IPR017900">
    <property type="entry name" value="4Fe4S_Fe_S_CS"/>
</dbReference>
<dbReference type="CDD" id="cd16371">
    <property type="entry name" value="DMSOR_beta_like"/>
    <property type="match status" value="1"/>
</dbReference>
<dbReference type="AlphaFoldDB" id="A0A1J5MWA1"/>
<dbReference type="EMBL" id="LKAQ01000004">
    <property type="protein sequence ID" value="OIQ50845.1"/>
    <property type="molecule type" value="Genomic_DNA"/>
</dbReference>
<dbReference type="InterPro" id="IPR017896">
    <property type="entry name" value="4Fe4S_Fe-S-bd"/>
</dbReference>
<keyword evidence="4" id="KW-0411">Iron-sulfur</keyword>
<evidence type="ECO:0000256" key="1">
    <source>
        <dbReference type="ARBA" id="ARBA00022485"/>
    </source>
</evidence>